<evidence type="ECO:0000256" key="3">
    <source>
        <dbReference type="ARBA" id="ARBA00022691"/>
    </source>
</evidence>
<name>A0A5C5YE94_9BACT</name>
<evidence type="ECO:0000256" key="1">
    <source>
        <dbReference type="ARBA" id="ARBA00022603"/>
    </source>
</evidence>
<dbReference type="GO" id="GO:0008168">
    <property type="term" value="F:methyltransferase activity"/>
    <property type="evidence" value="ECO:0007669"/>
    <property type="project" value="UniProtKB-KW"/>
</dbReference>
<accession>A0A5C5YE94</accession>
<dbReference type="CDD" id="cd02440">
    <property type="entry name" value="AdoMet_MTases"/>
    <property type="match status" value="1"/>
</dbReference>
<protein>
    <submittedName>
        <fullName evidence="4">Bifunctional 3-demethylubiquinone-9 3-methyltransferase/ 2-octaprenyl-6-hydroxy phenol methylase</fullName>
    </submittedName>
</protein>
<dbReference type="PANTHER" id="PTHR43464:SF19">
    <property type="entry name" value="UBIQUINONE BIOSYNTHESIS O-METHYLTRANSFERASE, MITOCHONDRIAL"/>
    <property type="match status" value="1"/>
</dbReference>
<sequence length="300" mass="32592">MRADEARFAFGKNWTSFLKQVDVGRAEQAVASLQQLFQLDPGQSQPLAGKSFLDIGSGSGLFSLAAVSLGASVVSIDIDAESVACTQQLKDQFEASLATRNDIESEAAAGRHDWRVEHLSVLDAEAMSALGTFDIVYSWGVLHHTGEMEMAIASAADKVAGGGWFAIAIYHDQGGASRRWLAIKRGYHALPAFLRGGYVAAIAGAYETKFAAARLLRGRNPLPFADWRAKRNDRGMSVWHDWVDWIGGLPFEVASPEAIIMPLRRQGFVLENLRTVGSGWGCNEYVFRRTPFPPGTDGGS</sequence>
<gene>
    <name evidence="4" type="ORF">CA85_17270</name>
</gene>
<dbReference type="Gene3D" id="3.40.50.150">
    <property type="entry name" value="Vaccinia Virus protein VP39"/>
    <property type="match status" value="1"/>
</dbReference>
<keyword evidence="3" id="KW-0949">S-adenosyl-L-methionine</keyword>
<evidence type="ECO:0000313" key="5">
    <source>
        <dbReference type="Proteomes" id="UP000318053"/>
    </source>
</evidence>
<comment type="caution">
    <text evidence="4">The sequence shown here is derived from an EMBL/GenBank/DDBJ whole genome shotgun (WGS) entry which is preliminary data.</text>
</comment>
<keyword evidence="1 4" id="KW-0489">Methyltransferase</keyword>
<reference evidence="4 5" key="1">
    <citation type="submission" date="2019-02" db="EMBL/GenBank/DDBJ databases">
        <title>Deep-cultivation of Planctomycetes and their phenomic and genomic characterization uncovers novel biology.</title>
        <authorList>
            <person name="Wiegand S."/>
            <person name="Jogler M."/>
            <person name="Boedeker C."/>
            <person name="Pinto D."/>
            <person name="Vollmers J."/>
            <person name="Rivas-Marin E."/>
            <person name="Kohn T."/>
            <person name="Peeters S.H."/>
            <person name="Heuer A."/>
            <person name="Rast P."/>
            <person name="Oberbeckmann S."/>
            <person name="Bunk B."/>
            <person name="Jeske O."/>
            <person name="Meyerdierks A."/>
            <person name="Storesund J.E."/>
            <person name="Kallscheuer N."/>
            <person name="Luecker S."/>
            <person name="Lage O.M."/>
            <person name="Pohl T."/>
            <person name="Merkel B.J."/>
            <person name="Hornburger P."/>
            <person name="Mueller R.-W."/>
            <person name="Bruemmer F."/>
            <person name="Labrenz M."/>
            <person name="Spormann A.M."/>
            <person name="Op Den Camp H."/>
            <person name="Overmann J."/>
            <person name="Amann R."/>
            <person name="Jetten M.S.M."/>
            <person name="Mascher T."/>
            <person name="Medema M.H."/>
            <person name="Devos D.P."/>
            <person name="Kaster A.-K."/>
            <person name="Ovreas L."/>
            <person name="Rohde M."/>
            <person name="Galperin M.Y."/>
            <person name="Jogler C."/>
        </authorList>
    </citation>
    <scope>NUCLEOTIDE SEQUENCE [LARGE SCALE GENOMIC DNA]</scope>
    <source>
        <strain evidence="4 5">CA85</strain>
    </source>
</reference>
<dbReference type="Proteomes" id="UP000318053">
    <property type="component" value="Unassembled WGS sequence"/>
</dbReference>
<dbReference type="SUPFAM" id="SSF53335">
    <property type="entry name" value="S-adenosyl-L-methionine-dependent methyltransferases"/>
    <property type="match status" value="1"/>
</dbReference>
<dbReference type="PANTHER" id="PTHR43464">
    <property type="entry name" value="METHYLTRANSFERASE"/>
    <property type="match status" value="1"/>
</dbReference>
<keyword evidence="2 4" id="KW-0808">Transferase</keyword>
<evidence type="ECO:0000256" key="2">
    <source>
        <dbReference type="ARBA" id="ARBA00022679"/>
    </source>
</evidence>
<dbReference type="InterPro" id="IPR029063">
    <property type="entry name" value="SAM-dependent_MTases_sf"/>
</dbReference>
<evidence type="ECO:0000313" key="4">
    <source>
        <dbReference type="EMBL" id="TWT73259.1"/>
    </source>
</evidence>
<proteinExistence type="predicted"/>
<organism evidence="4 5">
    <name type="scientific">Allorhodopirellula solitaria</name>
    <dbReference type="NCBI Taxonomy" id="2527987"/>
    <lineage>
        <taxon>Bacteria</taxon>
        <taxon>Pseudomonadati</taxon>
        <taxon>Planctomycetota</taxon>
        <taxon>Planctomycetia</taxon>
        <taxon>Pirellulales</taxon>
        <taxon>Pirellulaceae</taxon>
        <taxon>Allorhodopirellula</taxon>
    </lineage>
</organism>
<keyword evidence="5" id="KW-1185">Reference proteome</keyword>
<keyword evidence="4" id="KW-0830">Ubiquinone</keyword>
<dbReference type="EMBL" id="SJPK01000003">
    <property type="protein sequence ID" value="TWT73259.1"/>
    <property type="molecule type" value="Genomic_DNA"/>
</dbReference>
<dbReference type="GO" id="GO:0032259">
    <property type="term" value="P:methylation"/>
    <property type="evidence" value="ECO:0007669"/>
    <property type="project" value="UniProtKB-KW"/>
</dbReference>
<dbReference type="Pfam" id="PF13489">
    <property type="entry name" value="Methyltransf_23"/>
    <property type="match status" value="1"/>
</dbReference>
<dbReference type="AlphaFoldDB" id="A0A5C5YE94"/>